<feature type="domain" description="PIN" evidence="3">
    <location>
        <begin position="401"/>
        <end position="594"/>
    </location>
</feature>
<dbReference type="Proteomes" id="UP001255856">
    <property type="component" value="Unassembled WGS sequence"/>
</dbReference>
<evidence type="ECO:0000313" key="5">
    <source>
        <dbReference type="Proteomes" id="UP001255856"/>
    </source>
</evidence>
<feature type="region of interest" description="Disordered" evidence="2">
    <location>
        <begin position="694"/>
        <end position="724"/>
    </location>
</feature>
<dbReference type="SUPFAM" id="SSF52047">
    <property type="entry name" value="RNI-like"/>
    <property type="match status" value="1"/>
</dbReference>
<organism evidence="4 5">
    <name type="scientific">Prototheca wickerhamii</name>
    <dbReference type="NCBI Taxonomy" id="3111"/>
    <lineage>
        <taxon>Eukaryota</taxon>
        <taxon>Viridiplantae</taxon>
        <taxon>Chlorophyta</taxon>
        <taxon>core chlorophytes</taxon>
        <taxon>Trebouxiophyceae</taxon>
        <taxon>Chlorellales</taxon>
        <taxon>Chlorellaceae</taxon>
        <taxon>Prototheca</taxon>
    </lineage>
</organism>
<reference evidence="4" key="1">
    <citation type="submission" date="2021-01" db="EMBL/GenBank/DDBJ databases">
        <authorList>
            <person name="Eckstrom K.M.E."/>
        </authorList>
    </citation>
    <scope>NUCLEOTIDE SEQUENCE</scope>
    <source>
        <strain evidence="4">UVCC 0001</strain>
    </source>
</reference>
<feature type="compositionally biased region" description="Gly residues" evidence="2">
    <location>
        <begin position="544"/>
        <end position="559"/>
    </location>
</feature>
<evidence type="ECO:0000313" key="4">
    <source>
        <dbReference type="EMBL" id="KAK2075747.1"/>
    </source>
</evidence>
<evidence type="ECO:0000259" key="3">
    <source>
        <dbReference type="Pfam" id="PF13638"/>
    </source>
</evidence>
<dbReference type="Pfam" id="PF13638">
    <property type="entry name" value="PIN_4"/>
    <property type="match status" value="1"/>
</dbReference>
<proteinExistence type="predicted"/>
<dbReference type="GO" id="GO:0005930">
    <property type="term" value="C:axoneme"/>
    <property type="evidence" value="ECO:0007669"/>
    <property type="project" value="UniProtKB-SubCell"/>
</dbReference>
<comment type="caution">
    <text evidence="4">The sequence shown here is derived from an EMBL/GenBank/DDBJ whole genome shotgun (WGS) entry which is preliminary data.</text>
</comment>
<sequence>MRQKNSSYSSPGYEGSHRPGSFSKGPKPPHTSPGAFQRSPLDQYGALHGAGSEAVAWRQARGGLVQIRPAAGAILSPRWLASLSLLLDKLCPESDTSHEAEGSLARRLEQGLSLTDEDSDEAEEGERSRRSAEAEAATSAHQSPARLRLSLRLERLALEDADIAALAAWCLERRARISLQSLWLFDNRCTDAGAEAIARLVGAFPEIEEVHLSHNRLTVHGAIALLEAVAAGIGSRAQGPALERKARRSDRDDEEDDEEGPNRAVWLRLEWNRIQLGRLCEYLEAAHTAHGLKADIPLPVGGASWRPRRCGGGGAPGRAAFAASPGCAGRKPGQGPSKLQNLVARCHVRLPWLLSQLEAPSEAAVLRSAKRLWLGEAEVKDESAGAKRQGGASGPLLLFPDTSVLLAMLGAPRRAVAPCLLSLAALGRQAAGGPGPASDRVHVVVSDSVMKQVDGMKKDPVLGMAVRRFFSTDLDTLGPAGLDVITVLGAHEGEGLLAERGGEVTGSRSVHLASKGQRADHRIVEVALFFQTEILAARAAQESGGSGAHDGGDAAGSGVGSASPAAPPSLPVVLVSADNMQVHLARAHGLPAARTADLNAALAEALPGSDRGAEAVGPGRLSAAALRAALSSAACAGLAAPSEQRSLRSEFREAVGLLEQALAALRSADGPAGQELAALKTRIDEGLGRWRRMAQTSQPGSVGRWAAQDDRCPEQETEAAARTH</sequence>
<dbReference type="Gene3D" id="3.80.10.10">
    <property type="entry name" value="Ribonuclease Inhibitor"/>
    <property type="match status" value="1"/>
</dbReference>
<evidence type="ECO:0000256" key="1">
    <source>
        <dbReference type="ARBA" id="ARBA00004430"/>
    </source>
</evidence>
<dbReference type="InterPro" id="IPR002716">
    <property type="entry name" value="PIN_dom"/>
</dbReference>
<feature type="region of interest" description="Disordered" evidence="2">
    <location>
        <begin position="541"/>
        <end position="563"/>
    </location>
</feature>
<feature type="region of interest" description="Disordered" evidence="2">
    <location>
        <begin position="1"/>
        <end position="43"/>
    </location>
</feature>
<accession>A0AAD9IGI5</accession>
<dbReference type="InterPro" id="IPR032675">
    <property type="entry name" value="LRR_dom_sf"/>
</dbReference>
<feature type="region of interest" description="Disordered" evidence="2">
    <location>
        <begin position="96"/>
        <end position="141"/>
    </location>
</feature>
<feature type="compositionally biased region" description="Basic and acidic residues" evidence="2">
    <location>
        <begin position="96"/>
        <end position="109"/>
    </location>
</feature>
<protein>
    <recommendedName>
        <fullName evidence="3">PIN domain-containing protein</fullName>
    </recommendedName>
</protein>
<feature type="compositionally biased region" description="Polar residues" evidence="2">
    <location>
        <begin position="1"/>
        <end position="10"/>
    </location>
</feature>
<evidence type="ECO:0000256" key="2">
    <source>
        <dbReference type="SAM" id="MobiDB-lite"/>
    </source>
</evidence>
<comment type="subcellular location">
    <subcellularLocation>
        <location evidence="1">Cytoplasm</location>
        <location evidence="1">Cytoskeleton</location>
        <location evidence="1">Cilium axoneme</location>
    </subcellularLocation>
</comment>
<dbReference type="SMART" id="SM00368">
    <property type="entry name" value="LRR_RI"/>
    <property type="match status" value="2"/>
</dbReference>
<feature type="compositionally biased region" description="Acidic residues" evidence="2">
    <location>
        <begin position="115"/>
        <end position="124"/>
    </location>
</feature>
<gene>
    <name evidence="4" type="ORF">QBZ16_001488</name>
</gene>
<keyword evidence="5" id="KW-1185">Reference proteome</keyword>
<dbReference type="EMBL" id="JASFZW010000013">
    <property type="protein sequence ID" value="KAK2075747.1"/>
    <property type="molecule type" value="Genomic_DNA"/>
</dbReference>
<feature type="compositionally biased region" description="Basic and acidic residues" evidence="2">
    <location>
        <begin position="707"/>
        <end position="724"/>
    </location>
</feature>
<feature type="region of interest" description="Disordered" evidence="2">
    <location>
        <begin position="240"/>
        <end position="261"/>
    </location>
</feature>
<name>A0AAD9IGI5_PROWI</name>
<dbReference type="AlphaFoldDB" id="A0AAD9IGI5"/>